<dbReference type="GeneID" id="66118195"/>
<evidence type="ECO:0000313" key="8">
    <source>
        <dbReference type="EMBL" id="KAG7194113.1"/>
    </source>
</evidence>
<keyword evidence="3 5" id="KW-1133">Transmembrane helix</keyword>
<comment type="subcellular location">
    <subcellularLocation>
        <location evidence="1">Membrane</location>
        <topology evidence="1">Multi-pass membrane protein</topology>
    </subcellularLocation>
</comment>
<evidence type="ECO:0000256" key="2">
    <source>
        <dbReference type="ARBA" id="ARBA00022692"/>
    </source>
</evidence>
<dbReference type="InterPro" id="IPR029052">
    <property type="entry name" value="Metallo-depent_PP-like"/>
</dbReference>
<keyword evidence="9" id="KW-1185">Reference proteome</keyword>
<dbReference type="OrthoDB" id="5977743at2759"/>
<evidence type="ECO:0000256" key="5">
    <source>
        <dbReference type="SAM" id="Phobius"/>
    </source>
</evidence>
<feature type="domain" description="Calcineurin-like phosphoesterase" evidence="7">
    <location>
        <begin position="84"/>
        <end position="281"/>
    </location>
</feature>
<protein>
    <recommendedName>
        <fullName evidence="7">Calcineurin-like phosphoesterase domain-containing protein</fullName>
    </recommendedName>
</protein>
<sequence>MGLIVLAWILMFYYHEVYVPNSTVSQCTWSDTHINDPDLKHSSPGMFTKVMLVADPQLIDGHTYPGRGDFLLKVSQHTVDMYLHRNYKALLNRLKPDFIFFLGDLLDSARSSLDEYFDTQVARFNRIFDIDPRYKYGSNVFLNVAGNHDIGFGHQLIQTARERFGMVFGAPNTYVDINGIDFVTVDGPLLSSPDPIIKNEAMLFLSSYRNNKERPSLRILLTHVPLYRDPVAKPCTNSRENLPFAITKGHQYQLILDEPVTDEILQAIQPIAIFSGDDHDYCKIDHILHNFQTKQLTRVIEYTVKSISMAMGIKFPAVQLLTYGSIPDLGFTYTSNQCYLEKPYYNIFSYVTLAVLSGVILLVINLMKRRTFVGAARSDQESNSVTLKPLHRVGYKLLHFVRDALITGIAVIVVYVAGFCWW</sequence>
<dbReference type="InterPro" id="IPR004843">
    <property type="entry name" value="Calcineurin-like_PHP"/>
</dbReference>
<gene>
    <name evidence="8" type="ORF">KQ657_004821</name>
</gene>
<feature type="signal peptide" evidence="6">
    <location>
        <begin position="1"/>
        <end position="19"/>
    </location>
</feature>
<dbReference type="GO" id="GO:0016787">
    <property type="term" value="F:hydrolase activity"/>
    <property type="evidence" value="ECO:0007669"/>
    <property type="project" value="InterPro"/>
</dbReference>
<dbReference type="PANTHER" id="PTHR13315">
    <property type="entry name" value="METALLO PHOSPHOESTERASE RELATED"/>
    <property type="match status" value="1"/>
</dbReference>
<evidence type="ECO:0000256" key="3">
    <source>
        <dbReference type="ARBA" id="ARBA00022989"/>
    </source>
</evidence>
<keyword evidence="2 5" id="KW-0812">Transmembrane</keyword>
<evidence type="ECO:0000259" key="7">
    <source>
        <dbReference type="Pfam" id="PF00149"/>
    </source>
</evidence>
<organism evidence="8 9">
    <name type="scientific">Scheffersomyces spartinae</name>
    <dbReference type="NCBI Taxonomy" id="45513"/>
    <lineage>
        <taxon>Eukaryota</taxon>
        <taxon>Fungi</taxon>
        <taxon>Dikarya</taxon>
        <taxon>Ascomycota</taxon>
        <taxon>Saccharomycotina</taxon>
        <taxon>Pichiomycetes</taxon>
        <taxon>Debaryomycetaceae</taxon>
        <taxon>Scheffersomyces</taxon>
    </lineage>
</organism>
<keyword evidence="4 5" id="KW-0472">Membrane</keyword>
<accession>A0A9P8AI80</accession>
<dbReference type="GO" id="GO:0016020">
    <property type="term" value="C:membrane"/>
    <property type="evidence" value="ECO:0007669"/>
    <property type="project" value="UniProtKB-SubCell"/>
</dbReference>
<evidence type="ECO:0000256" key="6">
    <source>
        <dbReference type="SAM" id="SignalP"/>
    </source>
</evidence>
<dbReference type="EMBL" id="JAHMUF010000008">
    <property type="protein sequence ID" value="KAG7194113.1"/>
    <property type="molecule type" value="Genomic_DNA"/>
</dbReference>
<dbReference type="RefSeq" id="XP_043049660.1">
    <property type="nucleotide sequence ID" value="XM_043195487.1"/>
</dbReference>
<feature type="chain" id="PRO_5040281376" description="Calcineurin-like phosphoesterase domain-containing protein" evidence="6">
    <location>
        <begin position="20"/>
        <end position="422"/>
    </location>
</feature>
<dbReference type="GO" id="GO:0005783">
    <property type="term" value="C:endoplasmic reticulum"/>
    <property type="evidence" value="ECO:0007669"/>
    <property type="project" value="TreeGrafter"/>
</dbReference>
<feature type="transmembrane region" description="Helical" evidence="5">
    <location>
        <begin position="400"/>
        <end position="419"/>
    </location>
</feature>
<comment type="caution">
    <text evidence="8">The sequence shown here is derived from an EMBL/GenBank/DDBJ whole genome shotgun (WGS) entry which is preliminary data.</text>
</comment>
<reference evidence="8" key="1">
    <citation type="submission" date="2021-03" db="EMBL/GenBank/DDBJ databases">
        <authorList>
            <person name="Palmer J.M."/>
        </authorList>
    </citation>
    <scope>NUCLEOTIDE SEQUENCE</scope>
    <source>
        <strain evidence="8">ARV_011</strain>
    </source>
</reference>
<evidence type="ECO:0000313" key="9">
    <source>
        <dbReference type="Proteomes" id="UP000790833"/>
    </source>
</evidence>
<dbReference type="GO" id="GO:0006506">
    <property type="term" value="P:GPI anchor biosynthetic process"/>
    <property type="evidence" value="ECO:0007669"/>
    <property type="project" value="InterPro"/>
</dbReference>
<evidence type="ECO:0000256" key="4">
    <source>
        <dbReference type="ARBA" id="ARBA00023136"/>
    </source>
</evidence>
<proteinExistence type="predicted"/>
<keyword evidence="6" id="KW-0732">Signal</keyword>
<dbReference type="SUPFAM" id="SSF56300">
    <property type="entry name" value="Metallo-dependent phosphatases"/>
    <property type="match status" value="1"/>
</dbReference>
<dbReference type="PANTHER" id="PTHR13315:SF4">
    <property type="entry name" value="METALLOPHOSPHOESTERASE, ISOFORM E"/>
    <property type="match status" value="1"/>
</dbReference>
<dbReference type="Gene3D" id="3.60.21.10">
    <property type="match status" value="1"/>
</dbReference>
<dbReference type="Pfam" id="PF00149">
    <property type="entry name" value="Metallophos"/>
    <property type="match status" value="1"/>
</dbReference>
<name>A0A9P8AI80_9ASCO</name>
<dbReference type="InterPro" id="IPR033308">
    <property type="entry name" value="PGAP5/Cdc1/Ted1"/>
</dbReference>
<dbReference type="Proteomes" id="UP000790833">
    <property type="component" value="Unassembled WGS sequence"/>
</dbReference>
<evidence type="ECO:0000256" key="1">
    <source>
        <dbReference type="ARBA" id="ARBA00004141"/>
    </source>
</evidence>
<feature type="transmembrane region" description="Helical" evidence="5">
    <location>
        <begin position="347"/>
        <end position="367"/>
    </location>
</feature>
<dbReference type="AlphaFoldDB" id="A0A9P8AI80"/>